<accession>A0A0A0HS57</accession>
<sequence length="52" mass="5712">MNRIMAMFAFAVFAAFLYILAEKVGTFDLWVVVGLTAALAAYDFVTSSKNKS</sequence>
<dbReference type="eggNOG" id="ENOG5033D4T">
    <property type="taxonomic scope" value="Bacteria"/>
</dbReference>
<evidence type="ECO:0000313" key="3">
    <source>
        <dbReference type="Proteomes" id="UP000030021"/>
    </source>
</evidence>
<feature type="transmembrane region" description="Helical" evidence="1">
    <location>
        <begin position="31"/>
        <end position="48"/>
    </location>
</feature>
<keyword evidence="1" id="KW-1133">Transmembrane helix</keyword>
<dbReference type="Proteomes" id="UP000030021">
    <property type="component" value="Unassembled WGS sequence"/>
</dbReference>
<organism evidence="2 3">
    <name type="scientific">Roseovarius mucosus DSM 17069</name>
    <dbReference type="NCBI Taxonomy" id="1288298"/>
    <lineage>
        <taxon>Bacteria</taxon>
        <taxon>Pseudomonadati</taxon>
        <taxon>Pseudomonadota</taxon>
        <taxon>Alphaproteobacteria</taxon>
        <taxon>Rhodobacterales</taxon>
        <taxon>Roseobacteraceae</taxon>
        <taxon>Roseovarius</taxon>
    </lineage>
</organism>
<keyword evidence="1" id="KW-0812">Transmembrane</keyword>
<dbReference type="RefSeq" id="WP_170062592.1">
    <property type="nucleotide sequence ID" value="NZ_KN293991.1"/>
</dbReference>
<dbReference type="EMBL" id="AONH01000001">
    <property type="protein sequence ID" value="KGM89419.1"/>
    <property type="molecule type" value="Genomic_DNA"/>
</dbReference>
<name>A0A0A0HS57_9RHOB</name>
<proteinExistence type="predicted"/>
<dbReference type="AlphaFoldDB" id="A0A0A0HS57"/>
<dbReference type="STRING" id="215743.ROSMUCSMR3_02262"/>
<keyword evidence="1" id="KW-0472">Membrane</keyword>
<evidence type="ECO:0000313" key="2">
    <source>
        <dbReference type="EMBL" id="KGM89419.1"/>
    </source>
</evidence>
<dbReference type="HOGENOM" id="CLU_213979_0_0_5"/>
<reference evidence="2 3" key="1">
    <citation type="submission" date="2013-01" db="EMBL/GenBank/DDBJ databases">
        <authorList>
            <person name="Fiebig A."/>
            <person name="Goeker M."/>
            <person name="Klenk H.-P.P."/>
        </authorList>
    </citation>
    <scope>NUCLEOTIDE SEQUENCE [LARGE SCALE GENOMIC DNA]</scope>
    <source>
        <strain evidence="2 3">DSM 17069</strain>
    </source>
</reference>
<comment type="caution">
    <text evidence="2">The sequence shown here is derived from an EMBL/GenBank/DDBJ whole genome shotgun (WGS) entry which is preliminary data.</text>
</comment>
<evidence type="ECO:0000256" key="1">
    <source>
        <dbReference type="SAM" id="Phobius"/>
    </source>
</evidence>
<dbReference type="PATRIC" id="fig|1288298.3.peg.8"/>
<gene>
    <name evidence="2" type="ORF">rosmuc_00009</name>
</gene>
<protein>
    <submittedName>
        <fullName evidence="2">Uncharacterized protein</fullName>
    </submittedName>
</protein>